<evidence type="ECO:0000256" key="3">
    <source>
        <dbReference type="ARBA" id="ARBA00022692"/>
    </source>
</evidence>
<keyword evidence="9" id="KW-1185">Reference proteome</keyword>
<dbReference type="RefSeq" id="WP_354195776.1">
    <property type="nucleotide sequence ID" value="NZ_JBEPLW010000003.1"/>
</dbReference>
<comment type="caution">
    <text evidence="8">The sequence shown here is derived from an EMBL/GenBank/DDBJ whole genome shotgun (WGS) entry which is preliminary data.</text>
</comment>
<organism evidence="8 9">
    <name type="scientific">Bhargavaea ullalensis</name>
    <dbReference type="NCBI Taxonomy" id="1265685"/>
    <lineage>
        <taxon>Bacteria</taxon>
        <taxon>Bacillati</taxon>
        <taxon>Bacillota</taxon>
        <taxon>Bacilli</taxon>
        <taxon>Bacillales</taxon>
        <taxon>Caryophanaceae</taxon>
        <taxon>Bhargavaea</taxon>
    </lineage>
</organism>
<keyword evidence="4 6" id="KW-1133">Transmembrane helix</keyword>
<feature type="transmembrane region" description="Helical" evidence="6">
    <location>
        <begin position="358"/>
        <end position="382"/>
    </location>
</feature>
<keyword evidence="3 6" id="KW-0812">Transmembrane</keyword>
<name>A0ABV2G9S7_9BACL</name>
<proteinExistence type="inferred from homology"/>
<reference evidence="8 9" key="1">
    <citation type="submission" date="2024-06" db="EMBL/GenBank/DDBJ databases">
        <title>Genomic Encyclopedia of Type Strains, Phase IV (KMG-IV): sequencing the most valuable type-strain genomes for metagenomic binning, comparative biology and taxonomic classification.</title>
        <authorList>
            <person name="Goeker M."/>
        </authorList>
    </citation>
    <scope>NUCLEOTIDE SEQUENCE [LARGE SCALE GENOMIC DNA]</scope>
    <source>
        <strain evidence="8 9">DSM 26128</strain>
    </source>
</reference>
<gene>
    <name evidence="8" type="ORF">ABID49_000904</name>
</gene>
<evidence type="ECO:0000313" key="9">
    <source>
        <dbReference type="Proteomes" id="UP001549099"/>
    </source>
</evidence>
<comment type="subcellular location">
    <subcellularLocation>
        <location evidence="1">Membrane</location>
        <topology evidence="1">Multi-pass membrane protein</topology>
    </subcellularLocation>
</comment>
<protein>
    <submittedName>
        <fullName evidence="8">High-affinity iron transporter</fullName>
    </submittedName>
</protein>
<evidence type="ECO:0000256" key="1">
    <source>
        <dbReference type="ARBA" id="ARBA00004141"/>
    </source>
</evidence>
<feature type="signal peptide" evidence="7">
    <location>
        <begin position="1"/>
        <end position="27"/>
    </location>
</feature>
<dbReference type="PANTHER" id="PTHR31632">
    <property type="entry name" value="IRON TRANSPORTER FTH1"/>
    <property type="match status" value="1"/>
</dbReference>
<evidence type="ECO:0000313" key="8">
    <source>
        <dbReference type="EMBL" id="MET3575020.1"/>
    </source>
</evidence>
<feature type="transmembrane region" description="Helical" evidence="6">
    <location>
        <begin position="431"/>
        <end position="449"/>
    </location>
</feature>
<feature type="transmembrane region" description="Helical" evidence="6">
    <location>
        <begin position="469"/>
        <end position="489"/>
    </location>
</feature>
<evidence type="ECO:0000256" key="5">
    <source>
        <dbReference type="ARBA" id="ARBA00023136"/>
    </source>
</evidence>
<dbReference type="Pfam" id="PF03239">
    <property type="entry name" value="FTR1"/>
    <property type="match status" value="1"/>
</dbReference>
<dbReference type="Proteomes" id="UP001549099">
    <property type="component" value="Unassembled WGS sequence"/>
</dbReference>
<keyword evidence="7" id="KW-0732">Signal</keyword>
<evidence type="ECO:0000256" key="2">
    <source>
        <dbReference type="ARBA" id="ARBA00008333"/>
    </source>
</evidence>
<accession>A0ABV2G9S7</accession>
<sequence>MKAYLHPFKLLLPALALLLFMAPLVHAAPNVGPLYISITDAILSTKKGEPAKAAEALEKFAHDWSALGLESGKETDHIEQALDRALNSKNDEDRLASLSELSKSLTAYEQAGKPDEEESERQAFFEAVSPAVKEIGQAIDQNDPAAVRQAYDRFSSKWTRNERTVREYDVAAYGQIETRMAFIRVALAEDEPDLNTLQSEYAGLEQSIRNFSDGTAAAPARANVASIDTLLALLEKSEQQIKEGNPSGASDALKEFIVVWPSVEGEIRTKNAGLYSKIETDIPRLAGALTRPSADTDAVLHDVDQLHQQIGYLQEKTNYTAWDAATILLREGLEALLIISALIAFLKKAGQTRFNKYIYAGAGAGILASIGAAVLMSTLLYSSTIGTSRELMEGWVGLIAAAMMLGVGVWLHGKSSADAWNRYISKQMDHALSSQSIWVMASISFLTVFREGAETMVFYAGLAPNMPASRFLFGIGIALAILVAVAVLFMKASHKLPMHLFFGAASLLIYLLAFKIVGASIHTLQLTNVLPSHFIAGMPASSLIGLYPSIEPVAAQVLLIGLIAAASLYKKRTTARTAASEA</sequence>
<dbReference type="PANTHER" id="PTHR31632:SF2">
    <property type="entry name" value="PLASMA MEMBRANE IRON PERMEASE"/>
    <property type="match status" value="1"/>
</dbReference>
<comment type="similarity">
    <text evidence="2">Belongs to the oxidase-dependent Fe transporter (OFeT) (TC 9.A.10.1) family.</text>
</comment>
<feature type="chain" id="PRO_5047536874" evidence="7">
    <location>
        <begin position="28"/>
        <end position="582"/>
    </location>
</feature>
<dbReference type="EMBL" id="JBEPLW010000003">
    <property type="protein sequence ID" value="MET3575020.1"/>
    <property type="molecule type" value="Genomic_DNA"/>
</dbReference>
<keyword evidence="5 6" id="KW-0472">Membrane</keyword>
<feature type="transmembrane region" description="Helical" evidence="6">
    <location>
        <begin position="394"/>
        <end position="411"/>
    </location>
</feature>
<feature type="transmembrane region" description="Helical" evidence="6">
    <location>
        <begin position="501"/>
        <end position="524"/>
    </location>
</feature>
<dbReference type="InterPro" id="IPR004923">
    <property type="entry name" value="FTR1/Fip1/EfeU"/>
</dbReference>
<feature type="transmembrane region" description="Helical" evidence="6">
    <location>
        <begin position="544"/>
        <end position="569"/>
    </location>
</feature>
<evidence type="ECO:0000256" key="4">
    <source>
        <dbReference type="ARBA" id="ARBA00022989"/>
    </source>
</evidence>
<evidence type="ECO:0000256" key="7">
    <source>
        <dbReference type="SAM" id="SignalP"/>
    </source>
</evidence>
<evidence type="ECO:0000256" key="6">
    <source>
        <dbReference type="SAM" id="Phobius"/>
    </source>
</evidence>